<evidence type="ECO:0008006" key="3">
    <source>
        <dbReference type="Google" id="ProtNLM"/>
    </source>
</evidence>
<reference evidence="2" key="1">
    <citation type="submission" date="2021-01" db="EMBL/GenBank/DDBJ databases">
        <authorList>
            <person name="Corre E."/>
            <person name="Pelletier E."/>
            <person name="Niang G."/>
            <person name="Scheremetjew M."/>
            <person name="Finn R."/>
            <person name="Kale V."/>
            <person name="Holt S."/>
            <person name="Cochrane G."/>
            <person name="Meng A."/>
            <person name="Brown T."/>
            <person name="Cohen L."/>
        </authorList>
    </citation>
    <scope>NUCLEOTIDE SEQUENCE</scope>
    <source>
        <strain evidence="2">GSO104</strain>
    </source>
</reference>
<organism evidence="2">
    <name type="scientific">Ditylum brightwellii</name>
    <dbReference type="NCBI Taxonomy" id="49249"/>
    <lineage>
        <taxon>Eukaryota</taxon>
        <taxon>Sar</taxon>
        <taxon>Stramenopiles</taxon>
        <taxon>Ochrophyta</taxon>
        <taxon>Bacillariophyta</taxon>
        <taxon>Mediophyceae</taxon>
        <taxon>Lithodesmiophycidae</taxon>
        <taxon>Lithodesmiales</taxon>
        <taxon>Lithodesmiaceae</taxon>
        <taxon>Ditylum</taxon>
    </lineage>
</organism>
<dbReference type="Pfam" id="PF08592">
    <property type="entry name" value="Anthrone_oxy"/>
    <property type="match status" value="1"/>
</dbReference>
<protein>
    <recommendedName>
        <fullName evidence="3">DUF1772 domain-containing protein</fullName>
    </recommendedName>
</protein>
<evidence type="ECO:0000256" key="1">
    <source>
        <dbReference type="SAM" id="Phobius"/>
    </source>
</evidence>
<keyword evidence="1" id="KW-0472">Membrane</keyword>
<name>A0A7S4SHU7_9STRA</name>
<keyword evidence="1" id="KW-0812">Transmembrane</keyword>
<proteinExistence type="predicted"/>
<feature type="transmembrane region" description="Helical" evidence="1">
    <location>
        <begin position="158"/>
        <end position="177"/>
    </location>
</feature>
<accession>A0A7S4SHU7</accession>
<dbReference type="EMBL" id="HBNS01045984">
    <property type="protein sequence ID" value="CAE4646247.1"/>
    <property type="molecule type" value="Transcribed_RNA"/>
</dbReference>
<evidence type="ECO:0000313" key="2">
    <source>
        <dbReference type="EMBL" id="CAE4646247.1"/>
    </source>
</evidence>
<gene>
    <name evidence="2" type="ORF">DBRI00130_LOCUS35543</name>
</gene>
<keyword evidence="1" id="KW-1133">Transmembrane helix</keyword>
<dbReference type="InterPro" id="IPR013901">
    <property type="entry name" value="Anthrone_oxy"/>
</dbReference>
<feature type="transmembrane region" description="Helical" evidence="1">
    <location>
        <begin position="244"/>
        <end position="264"/>
    </location>
</feature>
<sequence>MFGIRARAKLWDEILQRNCSSTFSPKGIFKTSRSCRHIINEKQDYLTAKSLLIFRKKIKSNAAPRKITMGYGSTTSPESSVINNVERDFTSLDQSRVNAWFLSSPLETVMLTSVILNAMAAGIIFIFSNTIMPTLATLDPDVGIYVMNTINDIIVNPLFVFIFFGGLMSAYPTVSMWKSPDKFSDPARYYALATTLVYFFGQFLVTVTQNVPRNDALQAVDSKSEDGVNYWTENYLKSWVAWNTARGVFALVSAILGALSLSLMRKASKK</sequence>
<feature type="transmembrane region" description="Helical" evidence="1">
    <location>
        <begin position="189"/>
        <end position="207"/>
    </location>
</feature>
<feature type="transmembrane region" description="Helical" evidence="1">
    <location>
        <begin position="114"/>
        <end position="138"/>
    </location>
</feature>
<dbReference type="AlphaFoldDB" id="A0A7S4SHU7"/>